<keyword evidence="3" id="KW-0175">Coiled coil</keyword>
<dbReference type="InterPro" id="IPR009240">
    <property type="entry name" value="APC_15aa_rpt"/>
</dbReference>
<dbReference type="Pfam" id="PF05972">
    <property type="entry name" value="APC_15aa"/>
    <property type="match status" value="1"/>
</dbReference>
<feature type="region of interest" description="Disordered" evidence="4">
    <location>
        <begin position="1483"/>
        <end position="1502"/>
    </location>
</feature>
<dbReference type="InterPro" id="IPR009223">
    <property type="entry name" value="APC_rpt"/>
</dbReference>
<dbReference type="SMART" id="SM00185">
    <property type="entry name" value="ARM"/>
    <property type="match status" value="7"/>
</dbReference>
<dbReference type="SUPFAM" id="SSF82931">
    <property type="entry name" value="Tumor suppressor gene product Apc"/>
    <property type="match status" value="1"/>
</dbReference>
<dbReference type="GO" id="GO:0030877">
    <property type="term" value="C:beta-catenin destruction complex"/>
    <property type="evidence" value="ECO:0007669"/>
    <property type="project" value="TreeGrafter"/>
</dbReference>
<feature type="compositionally biased region" description="Low complexity" evidence="4">
    <location>
        <begin position="1234"/>
        <end position="1257"/>
    </location>
</feature>
<evidence type="ECO:0000313" key="5">
    <source>
        <dbReference type="EnsemblMetazoa" id="SMAR007102-PA"/>
    </source>
</evidence>
<dbReference type="Pfam" id="PF05923">
    <property type="entry name" value="APC_r"/>
    <property type="match status" value="6"/>
</dbReference>
<dbReference type="InterPro" id="IPR016024">
    <property type="entry name" value="ARM-type_fold"/>
</dbReference>
<feature type="region of interest" description="Disordered" evidence="4">
    <location>
        <begin position="1707"/>
        <end position="1736"/>
    </location>
</feature>
<evidence type="ECO:0000256" key="2">
    <source>
        <dbReference type="ARBA" id="ARBA00022687"/>
    </source>
</evidence>
<feature type="compositionally biased region" description="Basic and acidic residues" evidence="4">
    <location>
        <begin position="1266"/>
        <end position="1284"/>
    </location>
</feature>
<keyword evidence="6" id="KW-1185">Reference proteome</keyword>
<evidence type="ECO:0000256" key="1">
    <source>
        <dbReference type="ARBA" id="ARBA00009051"/>
    </source>
</evidence>
<sequence length="1736" mass="193080">MKDLFAHLQTSMQQDLDSRTDGVALNLTQQLPDQNSNDMTLNGHFQNNRSTWTTSFQTAKSKYSDGPLMNFLSEYKPSCEVIHTMLQELHNERLKIIKDIESEEKERVWFLNQLERLKREEQCLALADNYTTEKEGAYRELQQEGCRLRELKQQKFGSDNDIIRRYNVRSQNLQLIDQEMDKLREQTQKFANSRNNVENGDSKIEDKIPDVNFHKGCISSMSNKSSNMTTSATQTTIDLYPTDCLSSNGHVNGENNLSSFSHGTWPLEKVALWHSGPSTVGEMNSSLLGLANQETSSVMSFTSSVNSSCSARRIHMHQLGTKVEVVYSLLSLLGSHDKDEMSKRLLAMSSSQDSCVAMRQSGCMPLLIQLLYGGDKESSGSDACSNREVRMRASKALHNIVHAHPDDKRGRREARVLRLLEQIRDYCDSLQDNNELEKNDEHNSGAASNMEQHPGPAMAALMKLSFDEEHRHAMCQLGGLQAIAELIEADYAVHGNTNDQHCVTSRRYAGMALTNLTFGDGTNKALLCSFKSFLCALVSQLHSPSEDLRQVVSSVLRNLSWRADPASKKMLREVGAVTTLMKAAMEGKKESTLKSILSALWNLSAHCSINKSDICAVDGALAFLVSTLTYKSSSKTLAIIENGGGILRNISSQIAVREDYRSVLRQHNCLQILLQHLRSSSLTIVSNACGTLWNLSARCVKDQQTLWEMGAVSMLRNLVHSKHKMISMGSSAALKNLLAAKPQGMALATPGTIDGQKTNVPSLLVRKQRALEAEIDQNLAETCDNIDSPKSSPTHRIDSRYSLPDNGHHHNRLQCSIDGQSGLKFAARSASKDSVGSAHSDLVLSQMDDGEFRIHKEENQCSGWKQEPSDGYYKAGLTCQESSRIAQVMKEVVRQVALEDGLTNSLDRKFIGPNDDKNLLSYNSILPSQLGVGNASPQAGSHGIYDKYSDFSSKYNNRNSNDFSCQEEREKCSFKYADNDKKIDNCDKLHKDKNQVEVLNKQQNKLTNRHWQGINERCHKTESDDGKLFSTYNETDSEDQPTNYSLRYHEENDDLDNYRPPEPKPVYYPNSFGDKNPSVHDDTLTTYCMEGTPLNFSNATSMSDLRDVREKSSVEKTLKSDCNYADNDKPVSYCVEGTPVCFSRVSSLSSILSGDKEIEIGEDDTKDNSKHEKPVCAEKPIRVQNDCKEVKEVKSVSFGEGNVAEETPLMFSRCSSLGSLSSFDQHSIHDDRSSVVSDFSRRASGALSPSDLPDSPSQTMPCSPKRTKDNIDFSKSNSEQKRSNCDPFSDTLRAYATEDTPNGFSTATSLSSLMIDDEKSNDQVEKINVGKSSRENHLQQELNLPADDESPGNKNVFEGEENEEEMLAACINSGMPNNSNQRKYNNSKLLSKVNKISGIPRAKTSGIPVKANNVRDVRSPINAVASNLSTATYKPMNDARENKDNNSKAKGDCYNSLEVECDNSEELMLAECIQSGMPKNRMQRNDISYDPAGGDRVRNPVSPSRMVHRLRPSAPVNRSVATKNMNGFISCSSDSVVIYAEEGTPRNISGFSSLSDLTIDSMADKPKGKVDRKPPKPVEYVYAASDSLHNYAEEGTPGIISRQDSLSSLSVIDDETGQERRAHKDNMLYRISGKYNIGTNSARNHSAEPSNLSNSADRTVFQDYGRNYLVENTPMCFSNNSPLSALSIESICEPSADEQALLDECISSGMPKNRNSVLEKKKRKNHVDGRCKEEKK</sequence>
<dbReference type="GO" id="GO:0007026">
    <property type="term" value="P:negative regulation of microtubule depolymerization"/>
    <property type="evidence" value="ECO:0007669"/>
    <property type="project" value="TreeGrafter"/>
</dbReference>
<organism evidence="5 6">
    <name type="scientific">Strigamia maritima</name>
    <name type="common">European centipede</name>
    <name type="synonym">Geophilus maritimus</name>
    <dbReference type="NCBI Taxonomy" id="126957"/>
    <lineage>
        <taxon>Eukaryota</taxon>
        <taxon>Metazoa</taxon>
        <taxon>Ecdysozoa</taxon>
        <taxon>Arthropoda</taxon>
        <taxon>Myriapoda</taxon>
        <taxon>Chilopoda</taxon>
        <taxon>Pleurostigmophora</taxon>
        <taxon>Geophilomorpha</taxon>
        <taxon>Linotaeniidae</taxon>
        <taxon>Strigamia</taxon>
    </lineage>
</organism>
<dbReference type="EMBL" id="JH431739">
    <property type="status" value="NOT_ANNOTATED_CDS"/>
    <property type="molecule type" value="Genomic_DNA"/>
</dbReference>
<dbReference type="GO" id="GO:0008013">
    <property type="term" value="F:beta-catenin binding"/>
    <property type="evidence" value="ECO:0007669"/>
    <property type="project" value="InterPro"/>
</dbReference>
<feature type="region of interest" description="Disordered" evidence="4">
    <location>
        <begin position="1233"/>
        <end position="1287"/>
    </location>
</feature>
<dbReference type="HOGENOM" id="CLU_001012_0_0_1"/>
<dbReference type="PANTHER" id="PTHR12607">
    <property type="entry name" value="ADENOMATOUS POLYPOSIS COLI PROTEIN FAMILY"/>
    <property type="match status" value="1"/>
</dbReference>
<keyword evidence="2" id="KW-0879">Wnt signaling pathway</keyword>
<dbReference type="InterPro" id="IPR011989">
    <property type="entry name" value="ARM-like"/>
</dbReference>
<comment type="similarity">
    <text evidence="1">Belongs to the adenomatous polyposis coli (APC) family.</text>
</comment>
<dbReference type="GO" id="GO:0007399">
    <property type="term" value="P:nervous system development"/>
    <property type="evidence" value="ECO:0007669"/>
    <property type="project" value="TreeGrafter"/>
</dbReference>
<accession>T1J0P6</accession>
<feature type="compositionally biased region" description="Polar residues" evidence="4">
    <location>
        <begin position="1030"/>
        <end position="1044"/>
    </location>
</feature>
<dbReference type="GO" id="GO:0016342">
    <property type="term" value="C:catenin complex"/>
    <property type="evidence" value="ECO:0007669"/>
    <property type="project" value="TreeGrafter"/>
</dbReference>
<dbReference type="Gene3D" id="1.25.10.10">
    <property type="entry name" value="Leucine-rich Repeat Variant"/>
    <property type="match status" value="1"/>
</dbReference>
<dbReference type="GO" id="GO:0016055">
    <property type="term" value="P:Wnt signaling pathway"/>
    <property type="evidence" value="ECO:0007669"/>
    <property type="project" value="UniProtKB-KW"/>
</dbReference>
<dbReference type="FunFam" id="1.25.10.10:FF:000305">
    <property type="entry name" value="Adenomatous polyposis coli"/>
    <property type="match status" value="1"/>
</dbReference>
<evidence type="ECO:0000256" key="4">
    <source>
        <dbReference type="SAM" id="MobiDB-lite"/>
    </source>
</evidence>
<dbReference type="PANTHER" id="PTHR12607:SF12">
    <property type="entry name" value="APC-LIKE, ISOFORM A-RELATED"/>
    <property type="match status" value="1"/>
</dbReference>
<feature type="compositionally biased region" description="Basic and acidic residues" evidence="4">
    <location>
        <begin position="1017"/>
        <end position="1027"/>
    </location>
</feature>
<dbReference type="GO" id="GO:0008017">
    <property type="term" value="F:microtubule binding"/>
    <property type="evidence" value="ECO:0007669"/>
    <property type="project" value="TreeGrafter"/>
</dbReference>
<reference evidence="6" key="1">
    <citation type="submission" date="2011-05" db="EMBL/GenBank/DDBJ databases">
        <authorList>
            <person name="Richards S.R."/>
            <person name="Qu J."/>
            <person name="Jiang H."/>
            <person name="Jhangiani S.N."/>
            <person name="Agravi P."/>
            <person name="Goodspeed R."/>
            <person name="Gross S."/>
            <person name="Mandapat C."/>
            <person name="Jackson L."/>
            <person name="Mathew T."/>
            <person name="Pu L."/>
            <person name="Thornton R."/>
            <person name="Saada N."/>
            <person name="Wilczek-Boney K.B."/>
            <person name="Lee S."/>
            <person name="Kovar C."/>
            <person name="Wu Y."/>
            <person name="Scherer S.E."/>
            <person name="Worley K.C."/>
            <person name="Muzny D.M."/>
            <person name="Gibbs R."/>
        </authorList>
    </citation>
    <scope>NUCLEOTIDE SEQUENCE</scope>
    <source>
        <strain evidence="6">Brora</strain>
    </source>
</reference>
<dbReference type="eggNOG" id="KOG2122">
    <property type="taxonomic scope" value="Eukaryota"/>
</dbReference>
<dbReference type="InterPro" id="IPR000225">
    <property type="entry name" value="Armadillo"/>
</dbReference>
<dbReference type="InterPro" id="IPR041257">
    <property type="entry name" value="APC_rep"/>
</dbReference>
<dbReference type="Gene3D" id="1.10.287.450">
    <property type="entry name" value="Helix hairpin bin"/>
    <property type="match status" value="1"/>
</dbReference>
<feature type="region of interest" description="Disordered" evidence="4">
    <location>
        <begin position="1017"/>
        <end position="1044"/>
    </location>
</feature>
<dbReference type="GO" id="GO:0001708">
    <property type="term" value="P:cell fate specification"/>
    <property type="evidence" value="ECO:0007669"/>
    <property type="project" value="TreeGrafter"/>
</dbReference>
<dbReference type="EnsemblMetazoa" id="SMAR007102-RA">
    <property type="protein sequence ID" value="SMAR007102-PA"/>
    <property type="gene ID" value="SMAR007102"/>
</dbReference>
<evidence type="ECO:0008006" key="7">
    <source>
        <dbReference type="Google" id="ProtNLM"/>
    </source>
</evidence>
<proteinExistence type="inferred from homology"/>
<reference evidence="5" key="2">
    <citation type="submission" date="2015-02" db="UniProtKB">
        <authorList>
            <consortium name="EnsemblMetazoa"/>
        </authorList>
    </citation>
    <scope>IDENTIFICATION</scope>
</reference>
<dbReference type="GO" id="GO:0007389">
    <property type="term" value="P:pattern specification process"/>
    <property type="evidence" value="ECO:0007669"/>
    <property type="project" value="TreeGrafter"/>
</dbReference>
<feature type="region of interest" description="Disordered" evidence="4">
    <location>
        <begin position="783"/>
        <end position="809"/>
    </location>
</feature>
<feature type="compositionally biased region" description="Basic and acidic residues" evidence="4">
    <location>
        <begin position="1726"/>
        <end position="1736"/>
    </location>
</feature>
<dbReference type="InterPro" id="IPR026818">
    <property type="entry name" value="Apc_fam"/>
</dbReference>
<dbReference type="PhylomeDB" id="T1J0P6"/>
<evidence type="ECO:0000256" key="3">
    <source>
        <dbReference type="SAM" id="Coils"/>
    </source>
</evidence>
<dbReference type="GO" id="GO:0016477">
    <property type="term" value="P:cell migration"/>
    <property type="evidence" value="ECO:0007669"/>
    <property type="project" value="TreeGrafter"/>
</dbReference>
<protein>
    <recommendedName>
        <fullName evidence="7">Adenomatous polyposis coli protein</fullName>
    </recommendedName>
</protein>
<feature type="coiled-coil region" evidence="3">
    <location>
        <begin position="86"/>
        <end position="196"/>
    </location>
</feature>
<dbReference type="Pfam" id="PF00514">
    <property type="entry name" value="Arm"/>
    <property type="match status" value="1"/>
</dbReference>
<dbReference type="STRING" id="126957.T1J0P6"/>
<dbReference type="Proteomes" id="UP000014500">
    <property type="component" value="Unassembled WGS sequence"/>
</dbReference>
<dbReference type="GO" id="GO:0005881">
    <property type="term" value="C:cytoplasmic microtubule"/>
    <property type="evidence" value="ECO:0007669"/>
    <property type="project" value="TreeGrafter"/>
</dbReference>
<evidence type="ECO:0000313" key="6">
    <source>
        <dbReference type="Proteomes" id="UP000014500"/>
    </source>
</evidence>
<dbReference type="Pfam" id="PF18797">
    <property type="entry name" value="APC_rep"/>
    <property type="match status" value="1"/>
</dbReference>
<dbReference type="GO" id="GO:0045295">
    <property type="term" value="F:gamma-catenin binding"/>
    <property type="evidence" value="ECO:0007669"/>
    <property type="project" value="TreeGrafter"/>
</dbReference>
<dbReference type="SUPFAM" id="SSF48371">
    <property type="entry name" value="ARM repeat"/>
    <property type="match status" value="1"/>
</dbReference>
<name>T1J0P6_STRMM</name>
<dbReference type="GO" id="GO:0090090">
    <property type="term" value="P:negative regulation of canonical Wnt signaling pathway"/>
    <property type="evidence" value="ECO:0007669"/>
    <property type="project" value="TreeGrafter"/>
</dbReference>
<dbReference type="InterPro" id="IPR026831">
    <property type="entry name" value="APC_dom"/>
</dbReference>